<gene>
    <name evidence="2" type="ORF">HELGO_WM26357</name>
</gene>
<protein>
    <submittedName>
        <fullName evidence="2">Uncharacterized protein</fullName>
    </submittedName>
</protein>
<evidence type="ECO:0000313" key="2">
    <source>
        <dbReference type="EMBL" id="CAA6822101.1"/>
    </source>
</evidence>
<feature type="transmembrane region" description="Helical" evidence="1">
    <location>
        <begin position="82"/>
        <end position="101"/>
    </location>
</feature>
<feature type="transmembrane region" description="Helical" evidence="1">
    <location>
        <begin position="48"/>
        <end position="70"/>
    </location>
</feature>
<accession>A0A6S6TG53</accession>
<sequence>MNLKKIFIIIPILLLLVLPEMVLADYTQITTNNTATTTAVGTLAKPWIEFMVAWGFIIAFIMGLGGSFAYQWSKAKEERKDTFGIFVKSVLIAILIAWAALTITDIIVENLTGTVNKGTTIRNTYWNAII</sequence>
<dbReference type="EMBL" id="CACVAP010000101">
    <property type="protein sequence ID" value="CAA6822101.1"/>
    <property type="molecule type" value="Genomic_DNA"/>
</dbReference>
<name>A0A6S6TG53_9BACT</name>
<keyword evidence="1" id="KW-0472">Membrane</keyword>
<proteinExistence type="predicted"/>
<dbReference type="AlphaFoldDB" id="A0A6S6TG53"/>
<reference evidence="2" key="1">
    <citation type="submission" date="2020-01" db="EMBL/GenBank/DDBJ databases">
        <authorList>
            <person name="Meier V. D."/>
            <person name="Meier V D."/>
        </authorList>
    </citation>
    <scope>NUCLEOTIDE SEQUENCE</scope>
    <source>
        <strain evidence="2">HLG_WM_MAG_06</strain>
    </source>
</reference>
<keyword evidence="1" id="KW-0812">Transmembrane</keyword>
<keyword evidence="1" id="KW-1133">Transmembrane helix</keyword>
<evidence type="ECO:0000256" key="1">
    <source>
        <dbReference type="SAM" id="Phobius"/>
    </source>
</evidence>
<organism evidence="2">
    <name type="scientific">uncultured Sulfurovum sp</name>
    <dbReference type="NCBI Taxonomy" id="269237"/>
    <lineage>
        <taxon>Bacteria</taxon>
        <taxon>Pseudomonadati</taxon>
        <taxon>Campylobacterota</taxon>
        <taxon>Epsilonproteobacteria</taxon>
        <taxon>Campylobacterales</taxon>
        <taxon>Sulfurovaceae</taxon>
        <taxon>Sulfurovum</taxon>
        <taxon>environmental samples</taxon>
    </lineage>
</organism>